<dbReference type="RefSeq" id="WP_011129183.1">
    <property type="nucleotide sequence ID" value="NC_005070.1"/>
</dbReference>
<proteinExistence type="predicted"/>
<feature type="region of interest" description="Disordered" evidence="1">
    <location>
        <begin position="86"/>
        <end position="118"/>
    </location>
</feature>
<name>Q7U3U9_PARMW</name>
<keyword evidence="3" id="KW-1185">Reference proteome</keyword>
<accession>Q7U3U9</accession>
<dbReference type="eggNOG" id="ENOG503238V">
    <property type="taxonomic scope" value="Bacteria"/>
</dbReference>
<evidence type="ECO:0000313" key="3">
    <source>
        <dbReference type="Proteomes" id="UP000001422"/>
    </source>
</evidence>
<protein>
    <submittedName>
        <fullName evidence="2">Uncharacterized protein</fullName>
    </submittedName>
</protein>
<evidence type="ECO:0000256" key="1">
    <source>
        <dbReference type="SAM" id="MobiDB-lite"/>
    </source>
</evidence>
<dbReference type="AlphaFoldDB" id="Q7U3U9"/>
<organism evidence="2 3">
    <name type="scientific">Parasynechococcus marenigrum (strain WH8102)</name>
    <dbReference type="NCBI Taxonomy" id="84588"/>
    <lineage>
        <taxon>Bacteria</taxon>
        <taxon>Bacillati</taxon>
        <taxon>Cyanobacteriota</taxon>
        <taxon>Cyanophyceae</taxon>
        <taxon>Synechococcales</taxon>
        <taxon>Prochlorococcaceae</taxon>
        <taxon>Parasynechococcus</taxon>
        <taxon>Parasynechococcus marenigrum</taxon>
    </lineage>
</organism>
<feature type="compositionally biased region" description="Basic and acidic residues" evidence="1">
    <location>
        <begin position="88"/>
        <end position="101"/>
    </location>
</feature>
<feature type="compositionally biased region" description="Basic residues" evidence="1">
    <location>
        <begin position="109"/>
        <end position="118"/>
    </location>
</feature>
<sequence>MKRSALPIALLVLLVVPEVELSRSVQAAAKPSQDQEQALVQAHKNWSKQTYNQRLELMQSSQRCVDAAQNIKALKDCRRRHKQARKSLRQDRRAYLNEVRNDVGLPARQMRKRRKQQV</sequence>
<dbReference type="Proteomes" id="UP000001422">
    <property type="component" value="Chromosome"/>
</dbReference>
<dbReference type="EMBL" id="BX569695">
    <property type="protein sequence ID" value="CAE08845.1"/>
    <property type="molecule type" value="Genomic_DNA"/>
</dbReference>
<reference evidence="2 3" key="1">
    <citation type="journal article" date="2003" name="Nature">
        <title>The genome of a motile marine Synechococcus.</title>
        <authorList>
            <person name="Palenik B."/>
            <person name="Brahamsha B."/>
            <person name="Larimer F."/>
            <person name="Land M."/>
            <person name="Hauser L."/>
            <person name="Chain P."/>
            <person name="Lamerdin J."/>
            <person name="Regala W."/>
            <person name="Allen E.A."/>
            <person name="McCarren J."/>
            <person name="Paulsen I."/>
            <person name="Dufresne A."/>
            <person name="Partensky F."/>
            <person name="Webb E."/>
            <person name="Waterbury J."/>
        </authorList>
    </citation>
    <scope>NUCLEOTIDE SEQUENCE [LARGE SCALE GENOMIC DNA]</scope>
    <source>
        <strain evidence="2 3">WH8102</strain>
    </source>
</reference>
<dbReference type="HOGENOM" id="CLU_2132283_0_0_3"/>
<evidence type="ECO:0000313" key="2">
    <source>
        <dbReference type="EMBL" id="CAE08845.1"/>
    </source>
</evidence>
<dbReference type="KEGG" id="syw:SYNW2330"/>
<gene>
    <name evidence="2" type="ordered locus">SYNW2330</name>
</gene>